<dbReference type="PANTHER" id="PTHR35326">
    <property type="entry name" value="PROTEIN PSBN"/>
    <property type="match status" value="1"/>
</dbReference>
<dbReference type="Pfam" id="PF02468">
    <property type="entry name" value="PsbN"/>
    <property type="match status" value="1"/>
</dbReference>
<reference evidence="6 7" key="1">
    <citation type="submission" date="2012-04" db="EMBL/GenBank/DDBJ databases">
        <authorList>
            <person name="Genoscope - CEA"/>
        </authorList>
    </citation>
    <scope>NUCLEOTIDE SEQUENCE [LARGE SCALE GENOMIC DNA]</scope>
    <source>
        <strain evidence="6 7">9807</strain>
    </source>
</reference>
<evidence type="ECO:0000256" key="2">
    <source>
        <dbReference type="ARBA" id="ARBA00022692"/>
    </source>
</evidence>
<dbReference type="GO" id="GO:0015979">
    <property type="term" value="P:photosynthesis"/>
    <property type="evidence" value="ECO:0007669"/>
    <property type="project" value="InterPro"/>
</dbReference>
<evidence type="ECO:0000256" key="1">
    <source>
        <dbReference type="ARBA" id="ARBA00004167"/>
    </source>
</evidence>
<keyword evidence="2 5" id="KW-0812">Transmembrane</keyword>
<evidence type="ECO:0000256" key="3">
    <source>
        <dbReference type="ARBA" id="ARBA00022989"/>
    </source>
</evidence>
<evidence type="ECO:0000313" key="7">
    <source>
        <dbReference type="Proteomes" id="UP000003613"/>
    </source>
</evidence>
<dbReference type="EMBL" id="CAIM01000529">
    <property type="protein sequence ID" value="CCI20015.1"/>
    <property type="molecule type" value="Genomic_DNA"/>
</dbReference>
<feature type="transmembrane region" description="Helical" evidence="5">
    <location>
        <begin position="33"/>
        <end position="62"/>
    </location>
</feature>
<keyword evidence="3 5" id="KW-1133">Transmembrane helix</keyword>
<dbReference type="HAMAP" id="MF_00293">
    <property type="entry name" value="PSII_PsbN"/>
    <property type="match status" value="1"/>
</dbReference>
<keyword evidence="5" id="KW-0793">Thylakoid</keyword>
<comment type="similarity">
    <text evidence="5">Belongs to the PsbN family.</text>
</comment>
<comment type="function">
    <text evidence="5">May play a role in photosystem I and II biogenesis.</text>
</comment>
<comment type="caution">
    <text evidence="6">The sequence shown here is derived from an EMBL/GenBank/DDBJ whole genome shotgun (WGS) entry which is preliminary data.</text>
</comment>
<proteinExistence type="inferred from homology"/>
<dbReference type="GO" id="GO:0031676">
    <property type="term" value="C:plasma membrane-derived thylakoid membrane"/>
    <property type="evidence" value="ECO:0007669"/>
    <property type="project" value="UniProtKB-SubCell"/>
</dbReference>
<name>I4HD91_MICAE</name>
<dbReference type="AlphaFoldDB" id="I4HD91"/>
<comment type="subcellular location">
    <subcellularLocation>
        <location evidence="5">Cellular thylakoid membrane</location>
        <topology evidence="5">Single-pass membrane protein</topology>
    </subcellularLocation>
    <subcellularLocation>
        <location evidence="1">Membrane</location>
        <topology evidence="1">Single-pass membrane protein</topology>
    </subcellularLocation>
</comment>
<evidence type="ECO:0000256" key="5">
    <source>
        <dbReference type="HAMAP-Rule" id="MF_00293"/>
    </source>
</evidence>
<gene>
    <name evidence="5" type="primary">psbN</name>
    <name evidence="6" type="ORF">MICAF_5750012</name>
</gene>
<evidence type="ECO:0000256" key="4">
    <source>
        <dbReference type="ARBA" id="ARBA00023136"/>
    </source>
</evidence>
<protein>
    <recommendedName>
        <fullName evidence="5">Protein PsbN</fullName>
    </recommendedName>
</protein>
<organism evidence="6 7">
    <name type="scientific">Microcystis aeruginosa PCC 9807</name>
    <dbReference type="NCBI Taxonomy" id="1160283"/>
    <lineage>
        <taxon>Bacteria</taxon>
        <taxon>Bacillati</taxon>
        <taxon>Cyanobacteriota</taxon>
        <taxon>Cyanophyceae</taxon>
        <taxon>Oscillatoriophycideae</taxon>
        <taxon>Chroococcales</taxon>
        <taxon>Microcystaceae</taxon>
        <taxon>Microcystis</taxon>
    </lineage>
</organism>
<keyword evidence="4 5" id="KW-0472">Membrane</keyword>
<accession>I4HD91</accession>
<dbReference type="InterPro" id="IPR003398">
    <property type="entry name" value="PSII_PsbN"/>
</dbReference>
<sequence length="78" mass="8903">MHLPSTGPISDRYWRRDRLYFVKIRYKLYLSKFYFMETATILGISIAAALVGITALALYTAFGPPAAELSDPFEDHED</sequence>
<dbReference type="Proteomes" id="UP000003613">
    <property type="component" value="Unassembled WGS sequence"/>
</dbReference>
<evidence type="ECO:0000313" key="6">
    <source>
        <dbReference type="EMBL" id="CCI20015.1"/>
    </source>
</evidence>
<dbReference type="NCBIfam" id="NF009650">
    <property type="entry name" value="PRK13183.1"/>
    <property type="match status" value="1"/>
</dbReference>
<comment type="caution">
    <text evidence="5">Originally thought to be a component of PSII; based on experiments in Synechocystis, N.tabacum and barley, and its absence from PSII in T.elongatus and T.vulcanus, this is probably not true.</text>
</comment>
<dbReference type="HOGENOM" id="CLU_2618026_0_0_3"/>
<dbReference type="PANTHER" id="PTHR35326:SF3">
    <property type="entry name" value="PROTEIN PSBN"/>
    <property type="match status" value="1"/>
</dbReference>